<keyword evidence="9" id="KW-1185">Reference proteome</keyword>
<keyword evidence="5 6" id="KW-0472">Membrane</keyword>
<proteinExistence type="predicted"/>
<dbReference type="EMBL" id="JAHBAY010000001">
    <property type="protein sequence ID" value="MBT0767424.1"/>
    <property type="molecule type" value="Genomic_DNA"/>
</dbReference>
<organism evidence="8 9">
    <name type="scientific">Kineosporia corallincola</name>
    <dbReference type="NCBI Taxonomy" id="2835133"/>
    <lineage>
        <taxon>Bacteria</taxon>
        <taxon>Bacillati</taxon>
        <taxon>Actinomycetota</taxon>
        <taxon>Actinomycetes</taxon>
        <taxon>Kineosporiales</taxon>
        <taxon>Kineosporiaceae</taxon>
        <taxon>Kineosporia</taxon>
    </lineage>
</organism>
<dbReference type="Pfam" id="PF04024">
    <property type="entry name" value="PspC"/>
    <property type="match status" value="1"/>
</dbReference>
<keyword evidence="2" id="KW-1003">Cell membrane</keyword>
<accession>A0ABS5TCR9</accession>
<protein>
    <submittedName>
        <fullName evidence="8">PspC domain-containing protein</fullName>
    </submittedName>
</protein>
<dbReference type="Proteomes" id="UP001197247">
    <property type="component" value="Unassembled WGS sequence"/>
</dbReference>
<evidence type="ECO:0000256" key="3">
    <source>
        <dbReference type="ARBA" id="ARBA00022692"/>
    </source>
</evidence>
<sequence length="82" mass="9123">MNTVHQNMYEQGLTRPRHGGLLAGVCAGMARRFGISATMMRVIFAVTLIVIPGSQILVYPLLWLLMPKEQAYSNSSYQAPVR</sequence>
<name>A0ABS5TCR9_9ACTN</name>
<dbReference type="RefSeq" id="WP_214153348.1">
    <property type="nucleotide sequence ID" value="NZ_JAHBAY010000001.1"/>
</dbReference>
<dbReference type="PANTHER" id="PTHR33885:SF3">
    <property type="entry name" value="PHAGE SHOCK PROTEIN C"/>
    <property type="match status" value="1"/>
</dbReference>
<dbReference type="PANTHER" id="PTHR33885">
    <property type="entry name" value="PHAGE SHOCK PROTEIN C"/>
    <property type="match status" value="1"/>
</dbReference>
<evidence type="ECO:0000256" key="4">
    <source>
        <dbReference type="ARBA" id="ARBA00022989"/>
    </source>
</evidence>
<evidence type="ECO:0000259" key="7">
    <source>
        <dbReference type="Pfam" id="PF04024"/>
    </source>
</evidence>
<evidence type="ECO:0000256" key="5">
    <source>
        <dbReference type="ARBA" id="ARBA00023136"/>
    </source>
</evidence>
<comment type="subcellular location">
    <subcellularLocation>
        <location evidence="1">Cell membrane</location>
        <topology evidence="1">Single-pass membrane protein</topology>
    </subcellularLocation>
</comment>
<evidence type="ECO:0000256" key="6">
    <source>
        <dbReference type="SAM" id="Phobius"/>
    </source>
</evidence>
<keyword evidence="3 6" id="KW-0812">Transmembrane</keyword>
<dbReference type="InterPro" id="IPR007168">
    <property type="entry name" value="Phageshock_PspC_N"/>
</dbReference>
<reference evidence="8 9" key="1">
    <citation type="submission" date="2021-05" db="EMBL/GenBank/DDBJ databases">
        <title>Kineosporia and Streptomyces sp. nov. two new marine actinobacteria isolated from Coral.</title>
        <authorList>
            <person name="Buangrab K."/>
            <person name="Sutthacheep M."/>
            <person name="Yeemin T."/>
            <person name="Harunari E."/>
            <person name="Igarashi Y."/>
            <person name="Kanchanasin P."/>
            <person name="Tanasupawat S."/>
            <person name="Phongsopitanun W."/>
        </authorList>
    </citation>
    <scope>NUCLEOTIDE SEQUENCE [LARGE SCALE GENOMIC DNA]</scope>
    <source>
        <strain evidence="8 9">J2-2</strain>
    </source>
</reference>
<comment type="caution">
    <text evidence="8">The sequence shown here is derived from an EMBL/GenBank/DDBJ whole genome shotgun (WGS) entry which is preliminary data.</text>
</comment>
<feature type="transmembrane region" description="Helical" evidence="6">
    <location>
        <begin position="42"/>
        <end position="66"/>
    </location>
</feature>
<evidence type="ECO:0000256" key="2">
    <source>
        <dbReference type="ARBA" id="ARBA00022475"/>
    </source>
</evidence>
<evidence type="ECO:0000313" key="8">
    <source>
        <dbReference type="EMBL" id="MBT0767424.1"/>
    </source>
</evidence>
<gene>
    <name evidence="8" type="ORF">KIH74_00725</name>
</gene>
<evidence type="ECO:0000256" key="1">
    <source>
        <dbReference type="ARBA" id="ARBA00004162"/>
    </source>
</evidence>
<dbReference type="InterPro" id="IPR052027">
    <property type="entry name" value="PspC"/>
</dbReference>
<feature type="domain" description="Phage shock protein PspC N-terminal" evidence="7">
    <location>
        <begin position="12"/>
        <end position="69"/>
    </location>
</feature>
<keyword evidence="4 6" id="KW-1133">Transmembrane helix</keyword>
<evidence type="ECO:0000313" key="9">
    <source>
        <dbReference type="Proteomes" id="UP001197247"/>
    </source>
</evidence>